<dbReference type="AlphaFoldDB" id="A0A3G9J2M9"/>
<dbReference type="RefSeq" id="WP_125118387.1">
    <property type="nucleotide sequence ID" value="NZ_AP019309.1"/>
</dbReference>
<keyword evidence="2" id="KW-1185">Reference proteome</keyword>
<gene>
    <name evidence="1" type="ORF">SG0102_03710</name>
</gene>
<dbReference type="KEGG" id="ebm:SG0102_03710"/>
<dbReference type="EMBL" id="AP019309">
    <property type="protein sequence ID" value="BBH25437.1"/>
    <property type="molecule type" value="Genomic_DNA"/>
</dbReference>
<evidence type="ECO:0000313" key="2">
    <source>
        <dbReference type="Proteomes" id="UP000268059"/>
    </source>
</evidence>
<sequence>MAKKKKTKTRSFVLILLVVCLLVGAGAFYIQKKKEKHPISTRVVLVKKVCKLTSEKISYTTYLGQSFIADGVNKDTYHVYSYYHEKKIEGYLPIKDLQVYHFDPSFENNIALFPESYRMQLRYLHALYPQWVFSPMTIKRKFNKTAKTYQKKALTSFTASQMIASNKIVEGNVWRRASLDLTRYVLDPRNALYADRAVVFEQMVYNSAESLDTIKQMLKGTALEGNDPQSGKSYAELLQAACLKYNISLSNIAARAKQENGAGGLGLKGGQVKGKTYYNIFNIGANTGARSGIVYASKKKWTTRKKAIYGGVAYICHHYVNKNQITLYLQRFDLLRKKLNTNIYMTNITAPIEEARHMMDGYVNTNSAGISRALSIPVYKKMPDPVKYPIATLRTDLSIITQNNSLKQVKVSYHASQKYTGNEITPKVTLKDGNKVLKKNVDYYLSYASNKTTGKGKIHLIGLNDYYGKVTKTFTIA</sequence>
<dbReference type="Proteomes" id="UP000268059">
    <property type="component" value="Chromosome"/>
</dbReference>
<protein>
    <recommendedName>
        <fullName evidence="3">Mannosyl-glycoprotein endo-beta-N-acetylglucosamidase-like domain-containing protein</fullName>
    </recommendedName>
</protein>
<dbReference type="OrthoDB" id="9816557at2"/>
<dbReference type="InParanoid" id="A0A3G9J2M9"/>
<name>A0A3G9J2M9_9FIRM</name>
<accession>A0A3G9J2M9</accession>
<organism evidence="1 2">
    <name type="scientific">Intestinibaculum porci</name>
    <dbReference type="NCBI Taxonomy" id="2487118"/>
    <lineage>
        <taxon>Bacteria</taxon>
        <taxon>Bacillati</taxon>
        <taxon>Bacillota</taxon>
        <taxon>Erysipelotrichia</taxon>
        <taxon>Erysipelotrichales</taxon>
        <taxon>Erysipelotrichaceae</taxon>
        <taxon>Intestinibaculum</taxon>
    </lineage>
</organism>
<proteinExistence type="predicted"/>
<evidence type="ECO:0000313" key="1">
    <source>
        <dbReference type="EMBL" id="BBH25437.1"/>
    </source>
</evidence>
<evidence type="ECO:0008006" key="3">
    <source>
        <dbReference type="Google" id="ProtNLM"/>
    </source>
</evidence>
<reference evidence="1 2" key="1">
    <citation type="submission" date="2018-11" db="EMBL/GenBank/DDBJ databases">
        <title>Novel Erysipelotrichaceae bacterium isolated from small intestine of a swine.</title>
        <authorList>
            <person name="Kim J.S."/>
            <person name="Choe H."/>
            <person name="Lee Y.R."/>
            <person name="Kim K.M."/>
            <person name="Park D.S."/>
        </authorList>
    </citation>
    <scope>NUCLEOTIDE SEQUENCE [LARGE SCALE GENOMIC DNA]</scope>
    <source>
        <strain evidence="1 2">SG0102</strain>
    </source>
</reference>